<evidence type="ECO:0000256" key="1">
    <source>
        <dbReference type="SAM" id="SignalP"/>
    </source>
</evidence>
<gene>
    <name evidence="2" type="ORF">AVW16_13240</name>
</gene>
<dbReference type="Proteomes" id="UP000076625">
    <property type="component" value="Unassembled WGS sequence"/>
</dbReference>
<proteinExistence type="predicted"/>
<organism evidence="2 3">
    <name type="scientific">Crenobacter luteus</name>
    <dbReference type="NCBI Taxonomy" id="1452487"/>
    <lineage>
        <taxon>Bacteria</taxon>
        <taxon>Pseudomonadati</taxon>
        <taxon>Pseudomonadota</taxon>
        <taxon>Betaproteobacteria</taxon>
        <taxon>Neisseriales</taxon>
        <taxon>Neisseriaceae</taxon>
        <taxon>Crenobacter</taxon>
    </lineage>
</organism>
<accession>A0A163C3R5</accession>
<dbReference type="RefSeq" id="WP_066613536.1">
    <property type="nucleotide sequence ID" value="NZ_LQQU01000031.1"/>
</dbReference>
<evidence type="ECO:0000313" key="3">
    <source>
        <dbReference type="Proteomes" id="UP000076625"/>
    </source>
</evidence>
<dbReference type="AlphaFoldDB" id="A0A163C3R5"/>
<keyword evidence="1" id="KW-0732">Signal</keyword>
<feature type="signal peptide" evidence="1">
    <location>
        <begin position="1"/>
        <end position="19"/>
    </location>
</feature>
<feature type="chain" id="PRO_5007842056" description="Prokaryotic membrane lipolipid attachment site family protein" evidence="1">
    <location>
        <begin position="20"/>
        <end position="149"/>
    </location>
</feature>
<evidence type="ECO:0008006" key="4">
    <source>
        <dbReference type="Google" id="ProtNLM"/>
    </source>
</evidence>
<reference evidence="3" key="1">
    <citation type="submission" date="2016-01" db="EMBL/GenBank/DDBJ databases">
        <title>Draft genome of Chromobacterium sp. F49.</title>
        <authorList>
            <person name="Hong K.W."/>
        </authorList>
    </citation>
    <scope>NUCLEOTIDE SEQUENCE [LARGE SCALE GENOMIC DNA]</scope>
    <source>
        <strain evidence="3">CN10</strain>
    </source>
</reference>
<protein>
    <recommendedName>
        <fullName evidence="4">Prokaryotic membrane lipolipid attachment site family protein</fullName>
    </recommendedName>
</protein>
<comment type="caution">
    <text evidence="2">The sequence shown here is derived from an EMBL/GenBank/DDBJ whole genome shotgun (WGS) entry which is preliminary data.</text>
</comment>
<dbReference type="EMBL" id="LQQU01000031">
    <property type="protein sequence ID" value="KZE29808.1"/>
    <property type="molecule type" value="Genomic_DNA"/>
</dbReference>
<sequence length="149" mass="15991">MNKTTLLAALVAATLSACTVVQLPGLGQPAASASSPQADVDAILNEANRLALKVRDGELDKVEAADALNAFRLKRVGRNPVDDDTFATYRAVTVARESGKLSAQAAQARMRAKLAEWQRGWQSMPNRPRNPAFTNYLMRVFGLPPLGAS</sequence>
<name>A0A163C3R5_9NEIS</name>
<dbReference type="PROSITE" id="PS51257">
    <property type="entry name" value="PROKAR_LIPOPROTEIN"/>
    <property type="match status" value="1"/>
</dbReference>
<evidence type="ECO:0000313" key="2">
    <source>
        <dbReference type="EMBL" id="KZE29808.1"/>
    </source>
</evidence>
<dbReference type="OrthoDB" id="8595550at2"/>
<dbReference type="STRING" id="1452487.AVW16_13240"/>
<keyword evidence="3" id="KW-1185">Reference proteome</keyword>